<feature type="transmembrane region" description="Helical" evidence="3">
    <location>
        <begin position="70"/>
        <end position="92"/>
    </location>
</feature>
<dbReference type="EMBL" id="FNQG01000012">
    <property type="protein sequence ID" value="SEA26177.1"/>
    <property type="molecule type" value="Genomic_DNA"/>
</dbReference>
<evidence type="ECO:0000313" key="7">
    <source>
        <dbReference type="Proteomes" id="UP000183843"/>
    </source>
</evidence>
<organism evidence="4 6">
    <name type="scientific">Selenomonas ruminantium</name>
    <dbReference type="NCBI Taxonomy" id="971"/>
    <lineage>
        <taxon>Bacteria</taxon>
        <taxon>Bacillati</taxon>
        <taxon>Bacillota</taxon>
        <taxon>Negativicutes</taxon>
        <taxon>Selenomonadales</taxon>
        <taxon>Selenomonadaceae</taxon>
        <taxon>Selenomonas</taxon>
    </lineage>
</organism>
<reference evidence="6 7" key="1">
    <citation type="submission" date="2016-10" db="EMBL/GenBank/DDBJ databases">
        <authorList>
            <person name="de Groot N.N."/>
        </authorList>
    </citation>
    <scope>NUCLEOTIDE SEQUENCE [LARGE SCALE GENOMIC DNA]</scope>
    <source>
        <strain evidence="4 6">DSM 2872</strain>
        <strain evidence="5 7">L14</strain>
    </source>
</reference>
<evidence type="ECO:0000256" key="2">
    <source>
        <dbReference type="ARBA" id="ARBA00022989"/>
    </source>
</evidence>
<proteinExistence type="predicted"/>
<dbReference type="RefSeq" id="WP_026767124.1">
    <property type="nucleotide sequence ID" value="NZ_FNQG01000012.1"/>
</dbReference>
<dbReference type="InterPro" id="IPR009825">
    <property type="entry name" value="ECF_substrate-spec-like"/>
</dbReference>
<evidence type="ECO:0000256" key="3">
    <source>
        <dbReference type="SAM" id="Phobius"/>
    </source>
</evidence>
<sequence>MHTLNVEKSRWTAREISLTAAMTAVVFLLTFVPKIPIPLGYAHLGDAAIFVMVCLAGRREALVAACAGSMLADFMGGFPLWIGPTLIIKWAMAETFLHVSDMSNEDFIKSPRTLLALVLACLVMAAGYTAFGAVLYDSLAAGLASAPGLLAEGAVNILAFYGAIKPLEKLFQSRL</sequence>
<keyword evidence="2 3" id="KW-1133">Transmembrane helix</keyword>
<dbReference type="OrthoDB" id="411368at2"/>
<accession>A0A1H3ZR39</accession>
<feature type="transmembrane region" description="Helical" evidence="3">
    <location>
        <begin position="142"/>
        <end position="164"/>
    </location>
</feature>
<dbReference type="Proteomes" id="UP000183843">
    <property type="component" value="Unassembled WGS sequence"/>
</dbReference>
<dbReference type="EMBL" id="FOJX01000007">
    <property type="protein sequence ID" value="SFB04168.1"/>
    <property type="molecule type" value="Genomic_DNA"/>
</dbReference>
<dbReference type="PANTHER" id="PTHR37815:SF3">
    <property type="entry name" value="UPF0397 PROTEIN SPR0429"/>
    <property type="match status" value="1"/>
</dbReference>
<dbReference type="PANTHER" id="PTHR37815">
    <property type="entry name" value="UPF0397 PROTEIN BC_2624-RELATED"/>
    <property type="match status" value="1"/>
</dbReference>
<gene>
    <name evidence="5" type="ORF">SAMN05216587_107103</name>
    <name evidence="4" type="ORF">SAMN05660648_02557</name>
</gene>
<dbReference type="GeneID" id="61462763"/>
<keyword evidence="1 3" id="KW-0812">Transmembrane</keyword>
<feature type="transmembrane region" description="Helical" evidence="3">
    <location>
        <begin position="113"/>
        <end position="136"/>
    </location>
</feature>
<evidence type="ECO:0000256" key="1">
    <source>
        <dbReference type="ARBA" id="ARBA00022692"/>
    </source>
</evidence>
<evidence type="ECO:0000313" key="6">
    <source>
        <dbReference type="Proteomes" id="UP000183469"/>
    </source>
</evidence>
<evidence type="ECO:0000313" key="5">
    <source>
        <dbReference type="EMBL" id="SFB04168.1"/>
    </source>
</evidence>
<name>A0A1H3ZR39_SELRU</name>
<feature type="transmembrane region" description="Helical" evidence="3">
    <location>
        <begin position="12"/>
        <end position="32"/>
    </location>
</feature>
<dbReference type="GO" id="GO:0016020">
    <property type="term" value="C:membrane"/>
    <property type="evidence" value="ECO:0007669"/>
    <property type="project" value="InterPro"/>
</dbReference>
<evidence type="ECO:0000313" key="4">
    <source>
        <dbReference type="EMBL" id="SEA26177.1"/>
    </source>
</evidence>
<protein>
    <submittedName>
        <fullName evidence="4">Uncharacterized membrane protein</fullName>
    </submittedName>
</protein>
<dbReference type="AlphaFoldDB" id="A0A1H3ZR39"/>
<dbReference type="Proteomes" id="UP000183469">
    <property type="component" value="Unassembled WGS sequence"/>
</dbReference>
<dbReference type="Pfam" id="PF07155">
    <property type="entry name" value="ECF-ribofla_trS"/>
    <property type="match status" value="1"/>
</dbReference>
<dbReference type="Gene3D" id="1.10.1760.20">
    <property type="match status" value="1"/>
</dbReference>
<keyword evidence="3" id="KW-0472">Membrane</keyword>